<dbReference type="GO" id="GO:0005524">
    <property type="term" value="F:ATP binding"/>
    <property type="evidence" value="ECO:0007669"/>
    <property type="project" value="UniProtKB-KW"/>
</dbReference>
<dbReference type="Pfam" id="PF13581">
    <property type="entry name" value="HATPase_c_2"/>
    <property type="match status" value="1"/>
</dbReference>
<protein>
    <submittedName>
        <fullName evidence="3">ATP-binding protein</fullName>
    </submittedName>
</protein>
<dbReference type="Gene3D" id="3.30.565.10">
    <property type="entry name" value="Histidine kinase-like ATPase, C-terminal domain"/>
    <property type="match status" value="1"/>
</dbReference>
<dbReference type="InterPro" id="IPR050267">
    <property type="entry name" value="Anti-sigma-factor_SerPK"/>
</dbReference>
<reference evidence="3" key="1">
    <citation type="submission" date="2024-07" db="EMBL/GenBank/DDBJ databases">
        <authorList>
            <person name="Yu S.T."/>
        </authorList>
    </citation>
    <scope>NUCLEOTIDE SEQUENCE</scope>
    <source>
        <strain evidence="3">R28</strain>
    </source>
</reference>
<dbReference type="PANTHER" id="PTHR35526:SF3">
    <property type="entry name" value="ANTI-SIGMA-F FACTOR RSBW"/>
    <property type="match status" value="1"/>
</dbReference>
<dbReference type="AlphaFoldDB" id="A0AB39PVJ6"/>
<dbReference type="EMBL" id="CP163439">
    <property type="protein sequence ID" value="XDQ35070.1"/>
    <property type="molecule type" value="Genomic_DNA"/>
</dbReference>
<gene>
    <name evidence="3" type="ORF">AB5J49_17955</name>
</gene>
<keyword evidence="1" id="KW-0808">Transferase</keyword>
<evidence type="ECO:0000256" key="1">
    <source>
        <dbReference type="ARBA" id="ARBA00022527"/>
    </source>
</evidence>
<proteinExistence type="predicted"/>
<keyword evidence="1" id="KW-0418">Kinase</keyword>
<sequence length="220" mass="23918">MDCTTCMPRKPWDLHFLAEPEEVAALRRVLRVHLGLWGLDELIDAAQLCVSELVSNVITHVGPGTPTTLAVSMKGTCLRIEVYDPDTRALPTLLNQGVNSESGRGMELITFTADRWGVQLLADRKVTWCELSTTLTSPNGHRGGPHVTRAAEVLDLYGGAKLLHSLDSCRLSAAMAEEAAIGAISDLLHWLRAHGRNADDALDRAQMHFEAEVGVVSDST</sequence>
<dbReference type="RefSeq" id="WP_369169643.1">
    <property type="nucleotide sequence ID" value="NZ_CP163439.1"/>
</dbReference>
<dbReference type="InterPro" id="IPR036890">
    <property type="entry name" value="HATPase_C_sf"/>
</dbReference>
<accession>A0AB39PVJ6</accession>
<dbReference type="GO" id="GO:0004674">
    <property type="term" value="F:protein serine/threonine kinase activity"/>
    <property type="evidence" value="ECO:0007669"/>
    <property type="project" value="UniProtKB-KW"/>
</dbReference>
<keyword evidence="3" id="KW-0067">ATP-binding</keyword>
<name>A0AB39PVJ6_9ACTN</name>
<keyword evidence="3" id="KW-0547">Nucleotide-binding</keyword>
<organism evidence="3">
    <name type="scientific">Streptomyces sp. R28</name>
    <dbReference type="NCBI Taxonomy" id="3238628"/>
    <lineage>
        <taxon>Bacteria</taxon>
        <taxon>Bacillati</taxon>
        <taxon>Actinomycetota</taxon>
        <taxon>Actinomycetes</taxon>
        <taxon>Kitasatosporales</taxon>
        <taxon>Streptomycetaceae</taxon>
        <taxon>Streptomyces</taxon>
    </lineage>
</organism>
<feature type="domain" description="Histidine kinase/HSP90-like ATPase" evidence="2">
    <location>
        <begin position="17"/>
        <end position="115"/>
    </location>
</feature>
<dbReference type="InterPro" id="IPR003594">
    <property type="entry name" value="HATPase_dom"/>
</dbReference>
<evidence type="ECO:0000259" key="2">
    <source>
        <dbReference type="Pfam" id="PF13581"/>
    </source>
</evidence>
<evidence type="ECO:0000313" key="3">
    <source>
        <dbReference type="EMBL" id="XDQ35070.1"/>
    </source>
</evidence>
<dbReference type="PANTHER" id="PTHR35526">
    <property type="entry name" value="ANTI-SIGMA-F FACTOR RSBW-RELATED"/>
    <property type="match status" value="1"/>
</dbReference>
<dbReference type="CDD" id="cd16936">
    <property type="entry name" value="HATPase_RsbW-like"/>
    <property type="match status" value="1"/>
</dbReference>
<keyword evidence="1" id="KW-0723">Serine/threonine-protein kinase</keyword>